<dbReference type="InterPro" id="IPR004046">
    <property type="entry name" value="GST_C"/>
</dbReference>
<dbReference type="InterPro" id="IPR040079">
    <property type="entry name" value="Glutathione_S-Trfase"/>
</dbReference>
<dbReference type="Gene3D" id="1.20.1050.10">
    <property type="match status" value="1"/>
</dbReference>
<dbReference type="PROSITE" id="PS50404">
    <property type="entry name" value="GST_NTER"/>
    <property type="match status" value="1"/>
</dbReference>
<dbReference type="GO" id="GO:0016740">
    <property type="term" value="F:transferase activity"/>
    <property type="evidence" value="ECO:0007669"/>
    <property type="project" value="UniProtKB-KW"/>
</dbReference>
<dbReference type="InterPro" id="IPR036249">
    <property type="entry name" value="Thioredoxin-like_sf"/>
</dbReference>
<dbReference type="Pfam" id="PF00043">
    <property type="entry name" value="GST_C"/>
    <property type="match status" value="1"/>
</dbReference>
<dbReference type="SUPFAM" id="SSF47616">
    <property type="entry name" value="GST C-terminal domain-like"/>
    <property type="match status" value="1"/>
</dbReference>
<dbReference type="PROSITE" id="PS50405">
    <property type="entry name" value="GST_CTER"/>
    <property type="match status" value="1"/>
</dbReference>
<dbReference type="InterPro" id="IPR036282">
    <property type="entry name" value="Glutathione-S-Trfase_C_sf"/>
</dbReference>
<feature type="domain" description="GST C-terminal" evidence="3">
    <location>
        <begin position="83"/>
        <end position="213"/>
    </location>
</feature>
<name>A0A2R5FUX9_NOSCO</name>
<dbReference type="AlphaFoldDB" id="A0A2R5FUX9"/>
<comment type="caution">
    <text evidence="4">The sequence shown here is derived from an EMBL/GenBank/DDBJ whole genome shotgun (WGS) entry which is preliminary data.</text>
</comment>
<dbReference type="RefSeq" id="WP_109009729.1">
    <property type="nucleotide sequence ID" value="NZ_BDUD01000001.1"/>
</dbReference>
<evidence type="ECO:0000313" key="5">
    <source>
        <dbReference type="Proteomes" id="UP000245124"/>
    </source>
</evidence>
<feature type="domain" description="GST N-terminal" evidence="2">
    <location>
        <begin position="1"/>
        <end position="77"/>
    </location>
</feature>
<sequence length="213" mass="24530">MKLYYIPTTRAVRPRWLLEEMEIAYDLVRVNMSMTKQPEYKELHPHSKVPVLVDGSVTIFESAAICAYLADKYIGLGFAPLPDSPERAYYHQWLFYAAVTLEPPVEHYMFNVLPNLPEKLLPGFVRLETSKQESRQWFDRVAEPLREVLVGRNYLVANRLTAADIITGGVLLWAKKLGMLLDDDPLSEYINGLMQRPAFIRADEDFYAKIATM</sequence>
<dbReference type="Proteomes" id="UP000245124">
    <property type="component" value="Unassembled WGS sequence"/>
</dbReference>
<dbReference type="Gene3D" id="3.40.30.10">
    <property type="entry name" value="Glutaredoxin"/>
    <property type="match status" value="1"/>
</dbReference>
<dbReference type="EMBL" id="BDUD01000001">
    <property type="protein sequence ID" value="GBG20013.1"/>
    <property type="molecule type" value="Genomic_DNA"/>
</dbReference>
<evidence type="ECO:0000313" key="4">
    <source>
        <dbReference type="EMBL" id="GBG20013.1"/>
    </source>
</evidence>
<keyword evidence="5" id="KW-1185">Reference proteome</keyword>
<dbReference type="SFLD" id="SFLDG01150">
    <property type="entry name" value="Main.1:_Beta-like"/>
    <property type="match status" value="1"/>
</dbReference>
<dbReference type="InterPro" id="IPR010987">
    <property type="entry name" value="Glutathione-S-Trfase_C-like"/>
</dbReference>
<dbReference type="PANTHER" id="PTHR44051:SF8">
    <property type="entry name" value="GLUTATHIONE S-TRANSFERASE GSTA"/>
    <property type="match status" value="1"/>
</dbReference>
<dbReference type="SFLD" id="SFLDG00358">
    <property type="entry name" value="Main_(cytGST)"/>
    <property type="match status" value="1"/>
</dbReference>
<comment type="similarity">
    <text evidence="1">Belongs to the GST superfamily.</text>
</comment>
<evidence type="ECO:0000259" key="3">
    <source>
        <dbReference type="PROSITE" id="PS50405"/>
    </source>
</evidence>
<dbReference type="OrthoDB" id="508763at2"/>
<dbReference type="SFLD" id="SFLDS00019">
    <property type="entry name" value="Glutathione_Transferase_(cytos"/>
    <property type="match status" value="1"/>
</dbReference>
<evidence type="ECO:0000259" key="2">
    <source>
        <dbReference type="PROSITE" id="PS50404"/>
    </source>
</evidence>
<organism evidence="4 5">
    <name type="scientific">Nostoc commune NIES-4072</name>
    <dbReference type="NCBI Taxonomy" id="2005467"/>
    <lineage>
        <taxon>Bacteria</taxon>
        <taxon>Bacillati</taxon>
        <taxon>Cyanobacteriota</taxon>
        <taxon>Cyanophyceae</taxon>
        <taxon>Nostocales</taxon>
        <taxon>Nostocaceae</taxon>
        <taxon>Nostoc</taxon>
    </lineage>
</organism>
<dbReference type="SUPFAM" id="SSF52833">
    <property type="entry name" value="Thioredoxin-like"/>
    <property type="match status" value="1"/>
</dbReference>
<proteinExistence type="inferred from homology"/>
<dbReference type="PANTHER" id="PTHR44051">
    <property type="entry name" value="GLUTATHIONE S-TRANSFERASE-RELATED"/>
    <property type="match status" value="1"/>
</dbReference>
<dbReference type="InterPro" id="IPR004045">
    <property type="entry name" value="Glutathione_S-Trfase_N"/>
</dbReference>
<reference evidence="4 5" key="1">
    <citation type="submission" date="2017-06" db="EMBL/GenBank/DDBJ databases">
        <title>Genome sequencing of cyanobaciteial culture collection at National Institute for Environmental Studies (NIES).</title>
        <authorList>
            <person name="Hirose Y."/>
            <person name="Shimura Y."/>
            <person name="Fujisawa T."/>
            <person name="Nakamura Y."/>
            <person name="Kawachi M."/>
        </authorList>
    </citation>
    <scope>NUCLEOTIDE SEQUENCE [LARGE SCALE GENOMIC DNA]</scope>
    <source>
        <strain evidence="4 5">NIES-4072</strain>
    </source>
</reference>
<evidence type="ECO:0000256" key="1">
    <source>
        <dbReference type="RuleBase" id="RU003494"/>
    </source>
</evidence>
<keyword evidence="4" id="KW-0808">Transferase</keyword>
<protein>
    <submittedName>
        <fullName evidence="4">Putative glutathione S-transferase</fullName>
    </submittedName>
</protein>
<dbReference type="CDD" id="cd03046">
    <property type="entry name" value="GST_N_GTT1_like"/>
    <property type="match status" value="1"/>
</dbReference>
<accession>A0A2R5FUX9</accession>
<gene>
    <name evidence="4" type="ORF">NIES4072_36820</name>
</gene>
<dbReference type="Pfam" id="PF02798">
    <property type="entry name" value="GST_N"/>
    <property type="match status" value="1"/>
</dbReference>